<feature type="region of interest" description="Disordered" evidence="1">
    <location>
        <begin position="361"/>
        <end position="431"/>
    </location>
</feature>
<dbReference type="Proteomes" id="UP001446871">
    <property type="component" value="Unassembled WGS sequence"/>
</dbReference>
<feature type="compositionally biased region" description="Basic and acidic residues" evidence="1">
    <location>
        <begin position="276"/>
        <end position="288"/>
    </location>
</feature>
<gene>
    <name evidence="2" type="ORF">PG996_010481</name>
</gene>
<reference evidence="2 3" key="1">
    <citation type="submission" date="2023-01" db="EMBL/GenBank/DDBJ databases">
        <title>Analysis of 21 Apiospora genomes using comparative genomics revels a genus with tremendous synthesis potential of carbohydrate active enzymes and secondary metabolites.</title>
        <authorList>
            <person name="Sorensen T."/>
        </authorList>
    </citation>
    <scope>NUCLEOTIDE SEQUENCE [LARGE SCALE GENOMIC DNA]</scope>
    <source>
        <strain evidence="2 3">CBS 83171</strain>
    </source>
</reference>
<feature type="compositionally biased region" description="Acidic residues" evidence="1">
    <location>
        <begin position="239"/>
        <end position="268"/>
    </location>
</feature>
<proteinExistence type="predicted"/>
<dbReference type="EMBL" id="JAQQWM010000006">
    <property type="protein sequence ID" value="KAK8060551.1"/>
    <property type="molecule type" value="Genomic_DNA"/>
</dbReference>
<evidence type="ECO:0008006" key="4">
    <source>
        <dbReference type="Google" id="ProtNLM"/>
    </source>
</evidence>
<protein>
    <recommendedName>
        <fullName evidence="4">Stc1 domain-containing protein</fullName>
    </recommendedName>
</protein>
<name>A0ABR1UNR4_9PEZI</name>
<feature type="compositionally biased region" description="Basic and acidic residues" evidence="1">
    <location>
        <begin position="417"/>
        <end position="431"/>
    </location>
</feature>
<organism evidence="2 3">
    <name type="scientific">Apiospora saccharicola</name>
    <dbReference type="NCBI Taxonomy" id="335842"/>
    <lineage>
        <taxon>Eukaryota</taxon>
        <taxon>Fungi</taxon>
        <taxon>Dikarya</taxon>
        <taxon>Ascomycota</taxon>
        <taxon>Pezizomycotina</taxon>
        <taxon>Sordariomycetes</taxon>
        <taxon>Xylariomycetidae</taxon>
        <taxon>Amphisphaeriales</taxon>
        <taxon>Apiosporaceae</taxon>
        <taxon>Apiospora</taxon>
    </lineage>
</organism>
<feature type="region of interest" description="Disordered" evidence="1">
    <location>
        <begin position="1"/>
        <end position="39"/>
    </location>
</feature>
<feature type="compositionally biased region" description="Basic residues" evidence="1">
    <location>
        <begin position="376"/>
        <end position="385"/>
    </location>
</feature>
<keyword evidence="3" id="KW-1185">Reference proteome</keyword>
<evidence type="ECO:0000256" key="1">
    <source>
        <dbReference type="SAM" id="MobiDB-lite"/>
    </source>
</evidence>
<accession>A0ABR1UNR4</accession>
<feature type="region of interest" description="Disordered" evidence="1">
    <location>
        <begin position="233"/>
        <end position="291"/>
    </location>
</feature>
<evidence type="ECO:0000313" key="3">
    <source>
        <dbReference type="Proteomes" id="UP001446871"/>
    </source>
</evidence>
<comment type="caution">
    <text evidence="2">The sequence shown here is derived from an EMBL/GenBank/DDBJ whole genome shotgun (WGS) entry which is preliminary data.</text>
</comment>
<sequence>MATDQSTIQDVLATDETSDASTGGQAPAAQPSQDPDPDPVIASLRRDFEGAKQRAMFDVRKCVQCRKVPVLGNRITCDGCQIDKMARSARSEQIPTTRMCPKCGERPIMGRNKSCDMCRIAPKPMTEEQKERRRRASAARVSAREARGHCRKCDTPAAEGKKHCEMCLAKGRAWFHTERIKGLRNLNRQARRLEALEKGLCPGCMAVPPEAGRLKCKPCNQIQAKKVRERRGGTRTLLLEEEEGEEGEENDEDEENIDNNESDEDDGSGIDNIEGTSRDARDPEERNKLRNAINRTKWNDYNRKRREEAQAKGLCARCWTRQSRLGANTCEPCLLKRREQQQRSARAKKDAQFLLSHGINDVVDPGEHTKPCGSARTRRKAKPRHPTSPSHDDGDEQEQGQDEDKLMVDASEDDSDWGDHDEPKLKKLRIE</sequence>
<evidence type="ECO:0000313" key="2">
    <source>
        <dbReference type="EMBL" id="KAK8060551.1"/>
    </source>
</evidence>